<name>A0A0A8XWQ7_ARUDO</name>
<dbReference type="EMBL" id="GBRH01281788">
    <property type="protein sequence ID" value="JAD16107.1"/>
    <property type="molecule type" value="Transcribed_RNA"/>
</dbReference>
<evidence type="ECO:0000313" key="1">
    <source>
        <dbReference type="EMBL" id="JAD16107.1"/>
    </source>
</evidence>
<reference evidence="1" key="2">
    <citation type="journal article" date="2015" name="Data Brief">
        <title>Shoot transcriptome of the giant reed, Arundo donax.</title>
        <authorList>
            <person name="Barrero R.A."/>
            <person name="Guerrero F.D."/>
            <person name="Moolhuijzen P."/>
            <person name="Goolsby J.A."/>
            <person name="Tidwell J."/>
            <person name="Bellgard S.E."/>
            <person name="Bellgard M.I."/>
        </authorList>
    </citation>
    <scope>NUCLEOTIDE SEQUENCE</scope>
    <source>
        <tissue evidence="1">Shoot tissue taken approximately 20 cm above the soil surface</tissue>
    </source>
</reference>
<sequence length="36" mass="4277">MPEKRWIFGVGQRNYYFTELLEEDKGLVTSEAWPVS</sequence>
<dbReference type="AlphaFoldDB" id="A0A0A8XWQ7"/>
<protein>
    <submittedName>
        <fullName evidence="1">Uncharacterized protein</fullName>
    </submittedName>
</protein>
<proteinExistence type="predicted"/>
<accession>A0A0A8XWQ7</accession>
<organism evidence="1">
    <name type="scientific">Arundo donax</name>
    <name type="common">Giant reed</name>
    <name type="synonym">Donax arundinaceus</name>
    <dbReference type="NCBI Taxonomy" id="35708"/>
    <lineage>
        <taxon>Eukaryota</taxon>
        <taxon>Viridiplantae</taxon>
        <taxon>Streptophyta</taxon>
        <taxon>Embryophyta</taxon>
        <taxon>Tracheophyta</taxon>
        <taxon>Spermatophyta</taxon>
        <taxon>Magnoliopsida</taxon>
        <taxon>Liliopsida</taxon>
        <taxon>Poales</taxon>
        <taxon>Poaceae</taxon>
        <taxon>PACMAD clade</taxon>
        <taxon>Arundinoideae</taxon>
        <taxon>Arundineae</taxon>
        <taxon>Arundo</taxon>
    </lineage>
</organism>
<reference evidence="1" key="1">
    <citation type="submission" date="2014-09" db="EMBL/GenBank/DDBJ databases">
        <authorList>
            <person name="Magalhaes I.L.F."/>
            <person name="Oliveira U."/>
            <person name="Santos F.R."/>
            <person name="Vidigal T.H.D.A."/>
            <person name="Brescovit A.D."/>
            <person name="Santos A.J."/>
        </authorList>
    </citation>
    <scope>NUCLEOTIDE SEQUENCE</scope>
    <source>
        <tissue evidence="1">Shoot tissue taken approximately 20 cm above the soil surface</tissue>
    </source>
</reference>